<keyword evidence="4" id="KW-0902">Two-component regulatory system</keyword>
<evidence type="ECO:0000256" key="8">
    <source>
        <dbReference type="PROSITE-ProRule" id="PRU00169"/>
    </source>
</evidence>
<feature type="domain" description="HTH araC/xylS-type" evidence="9">
    <location>
        <begin position="404"/>
        <end position="502"/>
    </location>
</feature>
<keyword evidence="12" id="KW-1185">Reference proteome</keyword>
<dbReference type="SMART" id="SM00448">
    <property type="entry name" value="REC"/>
    <property type="match status" value="1"/>
</dbReference>
<reference evidence="11 12" key="1">
    <citation type="submission" date="2018-06" db="EMBL/GenBank/DDBJ databases">
        <authorList>
            <consortium name="Pathogen Informatics"/>
            <person name="Doyle S."/>
        </authorList>
    </citation>
    <scope>NUCLEOTIDE SEQUENCE [LARGE SCALE GENOMIC DNA]</scope>
    <source>
        <strain evidence="11 12">NCTC4824</strain>
    </source>
</reference>
<dbReference type="PRINTS" id="PR00032">
    <property type="entry name" value="HTHARAC"/>
</dbReference>
<proteinExistence type="predicted"/>
<dbReference type="SMART" id="SM00342">
    <property type="entry name" value="HTH_ARAC"/>
    <property type="match status" value="1"/>
</dbReference>
<gene>
    <name evidence="11" type="ORF">NCTC4824_03612</name>
</gene>
<keyword evidence="2" id="KW-0963">Cytoplasm</keyword>
<dbReference type="RefSeq" id="WP_231955958.1">
    <property type="nucleotide sequence ID" value="NZ_CBCSGM010000003.1"/>
</dbReference>
<keyword evidence="6" id="KW-0238">DNA-binding</keyword>
<dbReference type="CDD" id="cd17536">
    <property type="entry name" value="REC_YesN-like"/>
    <property type="match status" value="1"/>
</dbReference>
<dbReference type="Gene3D" id="3.40.50.2300">
    <property type="match status" value="1"/>
</dbReference>
<name>A0A2X4WWS0_LEDLE</name>
<dbReference type="Pfam" id="PF00072">
    <property type="entry name" value="Response_reg"/>
    <property type="match status" value="1"/>
</dbReference>
<dbReference type="GO" id="GO:0000160">
    <property type="term" value="P:phosphorelay signal transduction system"/>
    <property type="evidence" value="ECO:0007669"/>
    <property type="project" value="UniProtKB-KW"/>
</dbReference>
<dbReference type="KEGG" id="blen:NCTC4824_03612"/>
<dbReference type="PROSITE" id="PS50110">
    <property type="entry name" value="RESPONSE_REGULATORY"/>
    <property type="match status" value="1"/>
</dbReference>
<dbReference type="InterPro" id="IPR018060">
    <property type="entry name" value="HTH_AraC"/>
</dbReference>
<evidence type="ECO:0000256" key="3">
    <source>
        <dbReference type="ARBA" id="ARBA00022553"/>
    </source>
</evidence>
<protein>
    <submittedName>
        <fullName evidence="11">AraC family transcriptional regulator</fullName>
    </submittedName>
</protein>
<dbReference type="AlphaFoldDB" id="A0A2X4WWS0"/>
<evidence type="ECO:0000256" key="1">
    <source>
        <dbReference type="ARBA" id="ARBA00004496"/>
    </source>
</evidence>
<dbReference type="GO" id="GO:0005737">
    <property type="term" value="C:cytoplasm"/>
    <property type="evidence" value="ECO:0007669"/>
    <property type="project" value="UniProtKB-SubCell"/>
</dbReference>
<evidence type="ECO:0000256" key="5">
    <source>
        <dbReference type="ARBA" id="ARBA00023015"/>
    </source>
</evidence>
<evidence type="ECO:0000313" key="11">
    <source>
        <dbReference type="EMBL" id="SQI62130.1"/>
    </source>
</evidence>
<evidence type="ECO:0000256" key="2">
    <source>
        <dbReference type="ARBA" id="ARBA00022490"/>
    </source>
</evidence>
<evidence type="ECO:0000256" key="7">
    <source>
        <dbReference type="ARBA" id="ARBA00023163"/>
    </source>
</evidence>
<keyword evidence="7" id="KW-0804">Transcription</keyword>
<dbReference type="PANTHER" id="PTHR42713:SF3">
    <property type="entry name" value="TRANSCRIPTIONAL REGULATORY PROTEIN HPTR"/>
    <property type="match status" value="1"/>
</dbReference>
<dbReference type="PROSITE" id="PS00041">
    <property type="entry name" value="HTH_ARAC_FAMILY_1"/>
    <property type="match status" value="1"/>
</dbReference>
<dbReference type="Pfam" id="PF12833">
    <property type="entry name" value="HTH_18"/>
    <property type="match status" value="1"/>
</dbReference>
<evidence type="ECO:0000256" key="6">
    <source>
        <dbReference type="ARBA" id="ARBA00023125"/>
    </source>
</evidence>
<dbReference type="SUPFAM" id="SSF52172">
    <property type="entry name" value="CheY-like"/>
    <property type="match status" value="1"/>
</dbReference>
<dbReference type="EMBL" id="LS483476">
    <property type="protein sequence ID" value="SQI62130.1"/>
    <property type="molecule type" value="Genomic_DNA"/>
</dbReference>
<dbReference type="Gene3D" id="1.10.10.60">
    <property type="entry name" value="Homeodomain-like"/>
    <property type="match status" value="2"/>
</dbReference>
<evidence type="ECO:0000313" key="12">
    <source>
        <dbReference type="Proteomes" id="UP000249134"/>
    </source>
</evidence>
<dbReference type="Proteomes" id="UP000249134">
    <property type="component" value="Chromosome 1"/>
</dbReference>
<evidence type="ECO:0000259" key="10">
    <source>
        <dbReference type="PROSITE" id="PS50110"/>
    </source>
</evidence>
<dbReference type="GO" id="GO:0003700">
    <property type="term" value="F:DNA-binding transcription factor activity"/>
    <property type="evidence" value="ECO:0007669"/>
    <property type="project" value="InterPro"/>
</dbReference>
<dbReference type="PROSITE" id="PS01124">
    <property type="entry name" value="HTH_ARAC_FAMILY_2"/>
    <property type="match status" value="1"/>
</dbReference>
<dbReference type="InterPro" id="IPR051552">
    <property type="entry name" value="HptR"/>
</dbReference>
<dbReference type="InterPro" id="IPR011006">
    <property type="entry name" value="CheY-like_superfamily"/>
</dbReference>
<dbReference type="PANTHER" id="PTHR42713">
    <property type="entry name" value="HISTIDINE KINASE-RELATED"/>
    <property type="match status" value="1"/>
</dbReference>
<accession>A0A2X4WWS0</accession>
<keyword evidence="5" id="KW-0805">Transcription regulation</keyword>
<keyword evidence="3 8" id="KW-0597">Phosphoprotein</keyword>
<feature type="modified residue" description="4-aspartylphosphate" evidence="8">
    <location>
        <position position="55"/>
    </location>
</feature>
<dbReference type="InterPro" id="IPR018062">
    <property type="entry name" value="HTH_AraC-typ_CS"/>
</dbReference>
<dbReference type="SUPFAM" id="SSF46689">
    <property type="entry name" value="Homeodomain-like"/>
    <property type="match status" value="2"/>
</dbReference>
<comment type="subcellular location">
    <subcellularLocation>
        <location evidence="1">Cytoplasm</location>
    </subcellularLocation>
</comment>
<organism evidence="11 12">
    <name type="scientific">Lederbergia lenta</name>
    <name type="common">Bacillus lentus</name>
    <dbReference type="NCBI Taxonomy" id="1467"/>
    <lineage>
        <taxon>Bacteria</taxon>
        <taxon>Bacillati</taxon>
        <taxon>Bacillota</taxon>
        <taxon>Bacilli</taxon>
        <taxon>Bacillales</taxon>
        <taxon>Bacillaceae</taxon>
        <taxon>Lederbergia</taxon>
    </lineage>
</organism>
<dbReference type="InterPro" id="IPR009057">
    <property type="entry name" value="Homeodomain-like_sf"/>
</dbReference>
<dbReference type="InterPro" id="IPR020449">
    <property type="entry name" value="Tscrpt_reg_AraC-type_HTH"/>
</dbReference>
<sequence>MFKVLIVDDEQIICMGLRQTVPWQKIGAKVIGEAYDGEEALGMIERMDIDLVISDVKMPIMDGLELAEHIEARHPHIRMIIISGYDEFNYAKRALQFKVSDYLLKPVDIDELLETVRKVKIEKKQEKQREWHYSMNQVLITLAMEQELENKEFDKRCLNKGYRLIGSEMEDYAATILHLPDKEKSKIKKQWNLQLEKELLARGIHGTSVFISKNRLITCCNLIESDAQTMSILNEIVLAIHKNLGHKLKFCFSSYSASARELPDQYQLLIKSMRAHPFQQEAVYNTEELDLTIMKKEIPAFFEHQFKNMDKLDEDDLIRFTKSLFQYFQENAWYIEEIIIYLKTFEEKFFIELKDVVQLQMLHRVNADVYNSYNQMELLFLADLRAFFTYRNKLDQGRQQLLAKQAVTYMKEHFSSDLKATEVADVINVSANYFSQLIKQETGQHFNDYLHFIRINHAKTLLQETPYRIFEIADMVGYKDYKYFVHIFKKTTNITPTQYRNMGMKNVVINGE</sequence>
<evidence type="ECO:0000256" key="4">
    <source>
        <dbReference type="ARBA" id="ARBA00023012"/>
    </source>
</evidence>
<feature type="domain" description="Response regulatory" evidence="10">
    <location>
        <begin position="3"/>
        <end position="120"/>
    </location>
</feature>
<dbReference type="InterPro" id="IPR001789">
    <property type="entry name" value="Sig_transdc_resp-reg_receiver"/>
</dbReference>
<dbReference type="STRING" id="1348624.GCA_001591545_02170"/>
<dbReference type="GO" id="GO:0043565">
    <property type="term" value="F:sequence-specific DNA binding"/>
    <property type="evidence" value="ECO:0007669"/>
    <property type="project" value="InterPro"/>
</dbReference>
<evidence type="ECO:0000259" key="9">
    <source>
        <dbReference type="PROSITE" id="PS01124"/>
    </source>
</evidence>